<keyword evidence="2" id="KW-1185">Reference proteome</keyword>
<comment type="caution">
    <text evidence="1">The sequence shown here is derived from an EMBL/GenBank/DDBJ whole genome shotgun (WGS) entry which is preliminary data.</text>
</comment>
<accession>A0ABT8E8H5</accession>
<protein>
    <submittedName>
        <fullName evidence="1">Uncharacterized protein</fullName>
    </submittedName>
</protein>
<gene>
    <name evidence="1" type="ORF">QYF49_14490</name>
</gene>
<evidence type="ECO:0000313" key="2">
    <source>
        <dbReference type="Proteomes" id="UP001168694"/>
    </source>
</evidence>
<sequence>MSYSEKLIQKVKEMYMLDHKARVHIDKTQHSINVFFSDMKFKLRIVEEKTDEINIRINEAVPGVFAQIMIKQTVLSFERTPNGTILVQLKNGGEMTTELDTLGWDGSRVASERYDKEFTIPLLNSYLKEAFHEMLF</sequence>
<proteinExistence type="predicted"/>
<dbReference type="Proteomes" id="UP001168694">
    <property type="component" value="Unassembled WGS sequence"/>
</dbReference>
<dbReference type="RefSeq" id="WP_290400276.1">
    <property type="nucleotide sequence ID" value="NZ_JAUHLN010000002.1"/>
</dbReference>
<evidence type="ECO:0000313" key="1">
    <source>
        <dbReference type="EMBL" id="MDN4074206.1"/>
    </source>
</evidence>
<reference evidence="1" key="1">
    <citation type="submission" date="2023-06" db="EMBL/GenBank/DDBJ databases">
        <title>Draft Genome Sequences of Representative Paenibacillus Polymyxa, Bacillus cereus, Fictibacillus sp., and Brevibacillus agri Strains Isolated from Amazonian Dark Earth.</title>
        <authorList>
            <person name="Pellegrinetti T.A."/>
            <person name="Cunha I.C.M."/>
            <person name="Chaves M.G."/>
            <person name="Freitas A.S."/>
            <person name="Silva A.V.R."/>
            <person name="Tsai S.M."/>
            <person name="Mendes L.W."/>
        </authorList>
    </citation>
    <scope>NUCLEOTIDE SEQUENCE</scope>
    <source>
        <strain evidence="1">CENA-BCM004</strain>
    </source>
</reference>
<organism evidence="1 2">
    <name type="scientific">Fictibacillus terranigra</name>
    <dbReference type="NCBI Taxonomy" id="3058424"/>
    <lineage>
        <taxon>Bacteria</taxon>
        <taxon>Bacillati</taxon>
        <taxon>Bacillota</taxon>
        <taxon>Bacilli</taxon>
        <taxon>Bacillales</taxon>
        <taxon>Fictibacillaceae</taxon>
        <taxon>Fictibacillus</taxon>
    </lineage>
</organism>
<dbReference type="EMBL" id="JAUHLN010000002">
    <property type="protein sequence ID" value="MDN4074206.1"/>
    <property type="molecule type" value="Genomic_DNA"/>
</dbReference>
<name>A0ABT8E8H5_9BACL</name>